<feature type="region of interest" description="Disordered" evidence="3">
    <location>
        <begin position="518"/>
        <end position="543"/>
    </location>
</feature>
<evidence type="ECO:0000259" key="4">
    <source>
        <dbReference type="PROSITE" id="PS50961"/>
    </source>
</evidence>
<dbReference type="CDD" id="cd07323">
    <property type="entry name" value="LAM"/>
    <property type="match status" value="1"/>
</dbReference>
<dbReference type="Pfam" id="PF05383">
    <property type="entry name" value="La"/>
    <property type="match status" value="1"/>
</dbReference>
<dbReference type="InterPro" id="IPR036390">
    <property type="entry name" value="WH_DNA-bd_sf"/>
</dbReference>
<evidence type="ECO:0000313" key="6">
    <source>
        <dbReference type="Proteomes" id="UP001279734"/>
    </source>
</evidence>
<name>A0AAD3SZE5_NEPGR</name>
<organism evidence="5 6">
    <name type="scientific">Nepenthes gracilis</name>
    <name type="common">Slender pitcher plant</name>
    <dbReference type="NCBI Taxonomy" id="150966"/>
    <lineage>
        <taxon>Eukaryota</taxon>
        <taxon>Viridiplantae</taxon>
        <taxon>Streptophyta</taxon>
        <taxon>Embryophyta</taxon>
        <taxon>Tracheophyta</taxon>
        <taxon>Spermatophyta</taxon>
        <taxon>Magnoliopsida</taxon>
        <taxon>eudicotyledons</taxon>
        <taxon>Gunneridae</taxon>
        <taxon>Pentapetalae</taxon>
        <taxon>Caryophyllales</taxon>
        <taxon>Nepenthaceae</taxon>
        <taxon>Nepenthes</taxon>
    </lineage>
</organism>
<dbReference type="AlphaFoldDB" id="A0AAD3SZE5"/>
<evidence type="ECO:0000256" key="1">
    <source>
        <dbReference type="ARBA" id="ARBA00022884"/>
    </source>
</evidence>
<dbReference type="InterPro" id="IPR006630">
    <property type="entry name" value="La_HTH"/>
</dbReference>
<dbReference type="GO" id="GO:0003723">
    <property type="term" value="F:RNA binding"/>
    <property type="evidence" value="ECO:0007669"/>
    <property type="project" value="UniProtKB-UniRule"/>
</dbReference>
<proteinExistence type="predicted"/>
<dbReference type="EMBL" id="BSYO01000022">
    <property type="protein sequence ID" value="GMH20525.1"/>
    <property type="molecule type" value="Genomic_DNA"/>
</dbReference>
<feature type="compositionally biased region" description="Polar residues" evidence="3">
    <location>
        <begin position="258"/>
        <end position="267"/>
    </location>
</feature>
<accession>A0AAD3SZE5</accession>
<dbReference type="Gene3D" id="1.10.10.10">
    <property type="entry name" value="Winged helix-like DNA-binding domain superfamily/Winged helix DNA-binding domain"/>
    <property type="match status" value="1"/>
</dbReference>
<dbReference type="InterPro" id="IPR045180">
    <property type="entry name" value="La_dom_prot"/>
</dbReference>
<protein>
    <recommendedName>
        <fullName evidence="4">HTH La-type RNA-binding domain-containing protein</fullName>
    </recommendedName>
</protein>
<dbReference type="Proteomes" id="UP001279734">
    <property type="component" value="Unassembled WGS sequence"/>
</dbReference>
<reference evidence="5" key="1">
    <citation type="submission" date="2023-05" db="EMBL/GenBank/DDBJ databases">
        <title>Nepenthes gracilis genome sequencing.</title>
        <authorList>
            <person name="Fukushima K."/>
        </authorList>
    </citation>
    <scope>NUCLEOTIDE SEQUENCE</scope>
    <source>
        <strain evidence="5">SING2019-196</strain>
    </source>
</reference>
<feature type="compositionally biased region" description="Pro residues" evidence="3">
    <location>
        <begin position="220"/>
        <end position="230"/>
    </location>
</feature>
<evidence type="ECO:0000256" key="3">
    <source>
        <dbReference type="SAM" id="MobiDB-lite"/>
    </source>
</evidence>
<dbReference type="InterPro" id="IPR036388">
    <property type="entry name" value="WH-like_DNA-bd_sf"/>
</dbReference>
<sequence>MATTAESSPSTNSSTLSGGGEANSPTKFHRSNLSSPWVQVVCRGDSSESAGDANYSPPASIPSPPWASAGPDQQCPLERSSSKHQPPPAPLSSGSPGNSWTVESSHESDGINVGTSVKKPAWNKVPNGVAEATSPVMGGSSWPALSESTRPSPKSSADSSKSAADGSVSVTQGPVTSDSRPKCGSANANPNSSTNNTTTVRQRSMKRGVGGNRVGGFGHAPPPPLLGPTFPAPEMPLNSFGIPVPIVPTPMLREARSSGGSASQSHAVSDHHVHQNISRPGPFGQNARGDGPHNNNLGNRRVHERGNYDLNSSPIFNARGIHAQARRAHGRGHMRPPALGPVQYMASQSMRSYGNAMIYHDISHHPVYYAPLPHVEAFRGFPFVPVPPPPPVYIPFMTPELPVPLSIVKQIDYYFSDINLVKDEFLKSKMDDEGWVPITLIASFPRVQNLTHSIPLILESLRASNVVEVQGDKVRRRDGWEKWILRQSSAADSGLKSPAQLTYEKLASSFQNASLGNTAARSDSTVPAEADPGSNVAPGSMLI</sequence>
<dbReference type="PANTHER" id="PTHR22792">
    <property type="entry name" value="LUPUS LA PROTEIN-RELATED"/>
    <property type="match status" value="1"/>
</dbReference>
<keyword evidence="6" id="KW-1185">Reference proteome</keyword>
<feature type="region of interest" description="Disordered" evidence="3">
    <location>
        <begin position="253"/>
        <end position="310"/>
    </location>
</feature>
<dbReference type="PROSITE" id="PS50961">
    <property type="entry name" value="HTH_LA"/>
    <property type="match status" value="1"/>
</dbReference>
<feature type="compositionally biased region" description="Low complexity" evidence="3">
    <location>
        <begin position="151"/>
        <end position="170"/>
    </location>
</feature>
<gene>
    <name evidence="5" type="ORF">Nepgr_022366</name>
</gene>
<keyword evidence="1 2" id="KW-0694">RNA-binding</keyword>
<evidence type="ECO:0000313" key="5">
    <source>
        <dbReference type="EMBL" id="GMH20525.1"/>
    </source>
</evidence>
<feature type="compositionally biased region" description="Low complexity" evidence="3">
    <location>
        <begin position="1"/>
        <end position="16"/>
    </location>
</feature>
<feature type="compositionally biased region" description="Gly residues" evidence="3">
    <location>
        <begin position="208"/>
        <end position="218"/>
    </location>
</feature>
<feature type="compositionally biased region" description="Polar residues" evidence="3">
    <location>
        <begin position="23"/>
        <end position="37"/>
    </location>
</feature>
<feature type="region of interest" description="Disordered" evidence="3">
    <location>
        <begin position="1"/>
        <end position="230"/>
    </location>
</feature>
<evidence type="ECO:0000256" key="2">
    <source>
        <dbReference type="PROSITE-ProRule" id="PRU00332"/>
    </source>
</evidence>
<dbReference type="PANTHER" id="PTHR22792:SF155">
    <property type="entry name" value="LA-RELATED PROTEIN 1C-LIKE"/>
    <property type="match status" value="1"/>
</dbReference>
<dbReference type="SMART" id="SM00715">
    <property type="entry name" value="LA"/>
    <property type="match status" value="1"/>
</dbReference>
<comment type="caution">
    <text evidence="5">The sequence shown here is derived from an EMBL/GenBank/DDBJ whole genome shotgun (WGS) entry which is preliminary data.</text>
</comment>
<feature type="compositionally biased region" description="Low complexity" evidence="3">
    <location>
        <begin position="185"/>
        <end position="199"/>
    </location>
</feature>
<feature type="domain" description="HTH La-type RNA-binding" evidence="4">
    <location>
        <begin position="397"/>
        <end position="486"/>
    </location>
</feature>
<dbReference type="SUPFAM" id="SSF46785">
    <property type="entry name" value="Winged helix' DNA-binding domain"/>
    <property type="match status" value="1"/>
</dbReference>